<reference evidence="2 3" key="1">
    <citation type="submission" date="2021-02" db="EMBL/GenBank/DDBJ databases">
        <title>The genome of Marinomonas foliarum JZW.</title>
        <authorList>
            <person name="Sun M."/>
        </authorList>
    </citation>
    <scope>NUCLEOTIDE SEQUENCE [LARGE SCALE GENOMIC DNA]</scope>
    <source>
        <strain evidence="2 3">JZW</strain>
    </source>
</reference>
<evidence type="ECO:0000313" key="2">
    <source>
        <dbReference type="EMBL" id="QRV22563.1"/>
    </source>
</evidence>
<dbReference type="Gene3D" id="3.30.70.100">
    <property type="match status" value="1"/>
</dbReference>
<dbReference type="RefSeq" id="WP_205113226.1">
    <property type="nucleotide sequence ID" value="NZ_CP070273.1"/>
</dbReference>
<dbReference type="SUPFAM" id="SSF54909">
    <property type="entry name" value="Dimeric alpha+beta barrel"/>
    <property type="match status" value="1"/>
</dbReference>
<keyword evidence="3" id="KW-1185">Reference proteome</keyword>
<dbReference type="Pfam" id="PF03992">
    <property type="entry name" value="ABM"/>
    <property type="match status" value="1"/>
</dbReference>
<feature type="domain" description="ABM" evidence="1">
    <location>
        <begin position="6"/>
        <end position="70"/>
    </location>
</feature>
<gene>
    <name evidence="2" type="ORF">JSY38_10755</name>
</gene>
<evidence type="ECO:0000259" key="1">
    <source>
        <dbReference type="Pfam" id="PF03992"/>
    </source>
</evidence>
<dbReference type="InterPro" id="IPR011008">
    <property type="entry name" value="Dimeric_a/b-barrel"/>
</dbReference>
<evidence type="ECO:0000313" key="3">
    <source>
        <dbReference type="Proteomes" id="UP000644167"/>
    </source>
</evidence>
<name>A0ABX7ILF5_9GAMM</name>
<organism evidence="2 3">
    <name type="scientific">Marinomonas foliarum</name>
    <dbReference type="NCBI Taxonomy" id="491950"/>
    <lineage>
        <taxon>Bacteria</taxon>
        <taxon>Pseudomonadati</taxon>
        <taxon>Pseudomonadota</taxon>
        <taxon>Gammaproteobacteria</taxon>
        <taxon>Oceanospirillales</taxon>
        <taxon>Oceanospirillaceae</taxon>
        <taxon>Marinomonas</taxon>
    </lineage>
</organism>
<proteinExistence type="predicted"/>
<sequence length="93" mass="10452">MPNVTLSGHIEVPSEDLNAVLAELPNHITLTQQEAGCNAFTVVRDSNNPQHFDVYEEFTDKAAFEKHQARVKASPHWGEITKNVERFYTVAEA</sequence>
<dbReference type="Proteomes" id="UP000644167">
    <property type="component" value="Chromosome"/>
</dbReference>
<accession>A0ABX7ILF5</accession>
<keyword evidence="2" id="KW-0560">Oxidoreductase</keyword>
<dbReference type="EMBL" id="CP070273">
    <property type="protein sequence ID" value="QRV22563.1"/>
    <property type="molecule type" value="Genomic_DNA"/>
</dbReference>
<protein>
    <submittedName>
        <fullName evidence="2">Antibiotic biosynthesis monooxygenase</fullName>
    </submittedName>
</protein>
<dbReference type="GO" id="GO:0004497">
    <property type="term" value="F:monooxygenase activity"/>
    <property type="evidence" value="ECO:0007669"/>
    <property type="project" value="UniProtKB-KW"/>
</dbReference>
<dbReference type="InterPro" id="IPR007138">
    <property type="entry name" value="ABM_dom"/>
</dbReference>
<keyword evidence="2" id="KW-0503">Monooxygenase</keyword>